<name>A0A6H5HMH0_9HEMI</name>
<dbReference type="Proteomes" id="UP000479000">
    <property type="component" value="Unassembled WGS sequence"/>
</dbReference>
<evidence type="ECO:0000256" key="4">
    <source>
        <dbReference type="ARBA" id="ARBA00023136"/>
    </source>
</evidence>
<dbReference type="GO" id="GO:0016020">
    <property type="term" value="C:membrane"/>
    <property type="evidence" value="ECO:0007669"/>
    <property type="project" value="UniProtKB-SubCell"/>
</dbReference>
<dbReference type="OrthoDB" id="425344at2759"/>
<keyword evidence="5" id="KW-0675">Receptor</keyword>
<dbReference type="InterPro" id="IPR000337">
    <property type="entry name" value="GPCR_3"/>
</dbReference>
<dbReference type="GO" id="GO:0004930">
    <property type="term" value="F:G protein-coupled receptor activity"/>
    <property type="evidence" value="ECO:0007669"/>
    <property type="project" value="InterPro"/>
</dbReference>
<protein>
    <recommendedName>
        <fullName evidence="9">Receptor ligand binding region domain-containing protein</fullName>
    </recommendedName>
</protein>
<dbReference type="PANTHER" id="PTHR24060">
    <property type="entry name" value="METABOTROPIC GLUTAMATE RECEPTOR"/>
    <property type="match status" value="1"/>
</dbReference>
<dbReference type="AlphaFoldDB" id="A0A6H5HMH0"/>
<evidence type="ECO:0008006" key="9">
    <source>
        <dbReference type="Google" id="ProtNLM"/>
    </source>
</evidence>
<dbReference type="InterPro" id="IPR050726">
    <property type="entry name" value="mGluR"/>
</dbReference>
<reference evidence="7 8" key="1">
    <citation type="submission" date="2020-02" db="EMBL/GenBank/DDBJ databases">
        <authorList>
            <person name="Ferguson B K."/>
        </authorList>
    </citation>
    <scope>NUCLEOTIDE SEQUENCE [LARGE SCALE GENOMIC DNA]</scope>
</reference>
<evidence type="ECO:0000313" key="8">
    <source>
        <dbReference type="Proteomes" id="UP000479000"/>
    </source>
</evidence>
<keyword evidence="4" id="KW-0472">Membrane</keyword>
<sequence length="1251" mass="141328">MNCLRYWPIRILSCTTPNKIMILSPEEDLQMYRKLGEWNQFQGTSFPIRGRTICLEVVLGGYITGRTFSNNGSIVKKGYTTEPVNSISATGTTMVGHNSRNVWQDSTSRKTTEHQEVLVHLCPWCRLFSNLNYFKKSKENSQMAMILFALLALTTALSRKELTTDESFQPLFNNTDDSNDTSVERTAIDFGNITEDYDFEEMAVPAEGAGFWEAWELQNRSILEGFTLLDKSPTAIPGSVTEASNWGTESSRPPRIDGFSSEYQSPTAASTFPSTSTIGLIDDWISVTTDALEATTYTQEDQVTKPVGDTWPVKLAAEVPGDVIIGGLMMVHEREDTITCGPIMPQGGIQAVETMLYTLDTVNKGLKKFSIGVHILDDCDKDTYGLEMAVDFIKVTWFTLPDNISWVDQYHIVARSIKLLNSASCTQQQLVPSKYCDKASQPVTIITRRELGIFPVEVVHLDNFQVTAQVRGSLYENVQKSDACYRSHQKVAGKLELKLTMKQKVNLFIKIEVKLTMKKKFKRMIEIEVKLTKKQKLKLIIEIEVKLTMKQKLNLFFENEVKLKKKQKLKLIIEIEVKLTMKQKVKRVIEIEVKLTMKQKLNLFIEIEVKLTMKQKVKLVYNGLKNDFSVPCPNQVPSHGPIDNVMWPWDRRHHHHHKHNENVDGPAPRLEVSKYSVGLVQQHRQSAMNFSSPNHRREEKLKSYPFSHFYYQLNYDLSGFTVGSLVVEEPPYIATTWANGAETPWPVKREATMEGDLILGGLMMVHEREDSITCGPVMPQGGIQAVETMLYTLDEVNKHLKHFKIGAHILDDCDKDTYGLEMAVDFIKGPVYRDAKFRPGRLPSNRLKFLISTLSLQVAVDTSNPLRMKMKRVNYFVYSDVDRPNLQENRVATFKGPIPLSGSKTSGSGTCSVPEQFETEQSVAPLVEPEATARPSGSGRIILSFDWLSDPTVTDVKKFRNLNFSPPCRTIVASWTVNEEIEIIYPVQARPALWNVASREIEQAPLKALMWAEVDKAVGKSDVTISTWSPDNFPHPHTTPPHPHTVFPCQVINARSTKNLKGRCGRPSHACHCSGMPDRRTARSRIVGSGLKAAANSMELNLHLERLPENLKIWRCVPNHVICVKFAACRIPRNLVMCSVIISLKGPLKSWRHCWRKNDICIAVKEKLVKDSGVAEEIAYDSIVQKLLTKSRARGTFPIAGSSRADKRGRVAWNAEKIHFVQRRRHLGQSQRCICLPPQPAIGSFCVCELA</sequence>
<evidence type="ECO:0000313" key="7">
    <source>
        <dbReference type="EMBL" id="CAB0019391.1"/>
    </source>
</evidence>
<dbReference type="EMBL" id="CADCXU010033947">
    <property type="protein sequence ID" value="CAB0019391.1"/>
    <property type="molecule type" value="Genomic_DNA"/>
</dbReference>
<organism evidence="7 8">
    <name type="scientific">Nesidiocoris tenuis</name>
    <dbReference type="NCBI Taxonomy" id="355587"/>
    <lineage>
        <taxon>Eukaryota</taxon>
        <taxon>Metazoa</taxon>
        <taxon>Ecdysozoa</taxon>
        <taxon>Arthropoda</taxon>
        <taxon>Hexapoda</taxon>
        <taxon>Insecta</taxon>
        <taxon>Pterygota</taxon>
        <taxon>Neoptera</taxon>
        <taxon>Paraneoptera</taxon>
        <taxon>Hemiptera</taxon>
        <taxon>Heteroptera</taxon>
        <taxon>Panheteroptera</taxon>
        <taxon>Cimicomorpha</taxon>
        <taxon>Miridae</taxon>
        <taxon>Dicyphina</taxon>
        <taxon>Nesidiocoris</taxon>
    </lineage>
</organism>
<dbReference type="Gene3D" id="3.40.50.2300">
    <property type="match status" value="2"/>
</dbReference>
<accession>A0A6H5HMH0</accession>
<keyword evidence="2" id="KW-0812">Transmembrane</keyword>
<evidence type="ECO:0000256" key="6">
    <source>
        <dbReference type="ARBA" id="ARBA00023180"/>
    </source>
</evidence>
<keyword evidence="6" id="KW-0325">Glycoprotein</keyword>
<evidence type="ECO:0000256" key="1">
    <source>
        <dbReference type="ARBA" id="ARBA00004141"/>
    </source>
</evidence>
<keyword evidence="8" id="KW-1185">Reference proteome</keyword>
<dbReference type="PRINTS" id="PR00248">
    <property type="entry name" value="GPCRMGR"/>
</dbReference>
<keyword evidence="3" id="KW-1133">Transmembrane helix</keyword>
<evidence type="ECO:0000256" key="3">
    <source>
        <dbReference type="ARBA" id="ARBA00022989"/>
    </source>
</evidence>
<proteinExistence type="predicted"/>
<evidence type="ECO:0000256" key="5">
    <source>
        <dbReference type="ARBA" id="ARBA00023170"/>
    </source>
</evidence>
<evidence type="ECO:0000256" key="2">
    <source>
        <dbReference type="ARBA" id="ARBA00022692"/>
    </source>
</evidence>
<dbReference type="InterPro" id="IPR028082">
    <property type="entry name" value="Peripla_BP_I"/>
</dbReference>
<comment type="subcellular location">
    <subcellularLocation>
        <location evidence="1">Membrane</location>
        <topology evidence="1">Multi-pass membrane protein</topology>
    </subcellularLocation>
</comment>
<dbReference type="SUPFAM" id="SSF53822">
    <property type="entry name" value="Periplasmic binding protein-like I"/>
    <property type="match status" value="2"/>
</dbReference>
<gene>
    <name evidence="7" type="ORF">NTEN_LOCUS23103</name>
</gene>